<feature type="compositionally biased region" description="Basic and acidic residues" evidence="1">
    <location>
        <begin position="354"/>
        <end position="377"/>
    </location>
</feature>
<dbReference type="PANTHER" id="PTHR16537">
    <property type="entry name" value="SJOEGREN SYNDROME/SCLERODERMA AUTOANTIGEN 1"/>
    <property type="match status" value="1"/>
</dbReference>
<feature type="compositionally biased region" description="Pro residues" evidence="1">
    <location>
        <begin position="129"/>
        <end position="154"/>
    </location>
</feature>
<reference evidence="2 3" key="1">
    <citation type="submission" date="2011-02" db="EMBL/GenBank/DDBJ databases">
        <title>The Genome Sequence of Mortierella verticillata NRRL 6337.</title>
        <authorList>
            <consortium name="The Broad Institute Genome Sequencing Platform"/>
            <person name="Russ C."/>
            <person name="Cuomo C."/>
            <person name="Burger G."/>
            <person name="Gray M.W."/>
            <person name="Holland P.W.H."/>
            <person name="King N."/>
            <person name="Lang F.B.F."/>
            <person name="Roger A.J."/>
            <person name="Ruiz-Trillo I."/>
            <person name="Young S.K."/>
            <person name="Zeng Q."/>
            <person name="Gargeya S."/>
            <person name="Alvarado L."/>
            <person name="Berlin A."/>
            <person name="Chapman S.B."/>
            <person name="Chen Z."/>
            <person name="Freedman E."/>
            <person name="Gellesch M."/>
            <person name="Goldberg J."/>
            <person name="Griggs A."/>
            <person name="Gujja S."/>
            <person name="Heilman E."/>
            <person name="Heiman D."/>
            <person name="Howarth C."/>
            <person name="Mehta T."/>
            <person name="Neiman D."/>
            <person name="Pearson M."/>
            <person name="Roberts A."/>
            <person name="Saif S."/>
            <person name="Shea T."/>
            <person name="Shenoy N."/>
            <person name="Sisk P."/>
            <person name="Stolte C."/>
            <person name="Sykes S."/>
            <person name="White J."/>
            <person name="Yandava C."/>
            <person name="Haas B."/>
            <person name="Nusbaum C."/>
            <person name="Birren B."/>
        </authorList>
    </citation>
    <scope>NUCLEOTIDE SEQUENCE [LARGE SCALE GENOMIC DNA]</scope>
    <source>
        <strain evidence="2 3">NRRL 6337</strain>
    </source>
</reference>
<feature type="compositionally biased region" description="Acidic residues" evidence="1">
    <location>
        <begin position="282"/>
        <end position="298"/>
    </location>
</feature>
<feature type="region of interest" description="Disordered" evidence="1">
    <location>
        <begin position="434"/>
        <end position="541"/>
    </location>
</feature>
<organism evidence="2 3">
    <name type="scientific">Podila verticillata NRRL 6337</name>
    <dbReference type="NCBI Taxonomy" id="1069443"/>
    <lineage>
        <taxon>Eukaryota</taxon>
        <taxon>Fungi</taxon>
        <taxon>Fungi incertae sedis</taxon>
        <taxon>Mucoromycota</taxon>
        <taxon>Mortierellomycotina</taxon>
        <taxon>Mortierellomycetes</taxon>
        <taxon>Mortierellales</taxon>
        <taxon>Mortierellaceae</taxon>
        <taxon>Podila</taxon>
    </lineage>
</organism>
<dbReference type="PANTHER" id="PTHR16537:SF1">
    <property type="entry name" value="PROTEIN ZNRD2"/>
    <property type="match status" value="1"/>
</dbReference>
<evidence type="ECO:0000256" key="1">
    <source>
        <dbReference type="SAM" id="MobiDB-lite"/>
    </source>
</evidence>
<feature type="region of interest" description="Disordered" evidence="1">
    <location>
        <begin position="55"/>
        <end position="238"/>
    </location>
</feature>
<dbReference type="Pfam" id="PF06677">
    <property type="entry name" value="Auto_anti-p27"/>
    <property type="match status" value="2"/>
</dbReference>
<feature type="region of interest" description="Disordered" evidence="1">
    <location>
        <begin position="620"/>
        <end position="702"/>
    </location>
</feature>
<dbReference type="AlphaFoldDB" id="A0A086TM06"/>
<gene>
    <name evidence="2" type="ORF">MVEG_11021</name>
</gene>
<name>A0A086TM06_9FUNG</name>
<dbReference type="PRINTS" id="PR01217">
    <property type="entry name" value="PRICHEXTENSN"/>
</dbReference>
<feature type="compositionally biased region" description="Polar residues" evidence="1">
    <location>
        <begin position="61"/>
        <end position="78"/>
    </location>
</feature>
<feature type="compositionally biased region" description="Polar residues" evidence="1">
    <location>
        <begin position="463"/>
        <end position="472"/>
    </location>
</feature>
<sequence length="761" mass="81298">MSSSTDKVSAAMGNYMLQGWALLNDGCPDCNTPLMRNREATNQICVNCELNPPVDPEETPSQETTISSPITPPSQLTMTAPAPTSALPSVPGHGSFRPPSPVSHRTSVMDPMLEARRNLRPTGRLGGSPLPPSTPPPRTSTPLPMPPMAPPPTSAAPAKPVSAPLAKAIPLPPGPPPALPLSPPPPPGTLMPQPVPRDMKRSPQSSIIISGNILPPSTPPPPPPGASDAIEFPTPPSELPVVAPVEVEEVPSESIQKDIEEPKEAVIAVETIVMETEVQEEEIILLEPMDTSDTDSDGESLAPSQASQAFVTAAIEVVSTEAQEPEGEAKEKEDEDDEDKGAESDDDFEDAEEEVYKPTEEEIKAREAKREQSERASRLIGQKMLQGWAMLQDPCPNADCHGVPLLRNREKKEYCVVCENFFQREQDLEHGKYTVVPTPSSSEAKTEVSSEAKTEVSSEAKTEVVATTTPVQASVPAPEQLPASVPIPPPLAPAPTTPAPPPPSTPSDEIHEAGPTAFQFPAPPMTQPPTVPSSPNPASVVSPNIRASMIGSPYSSPSMGRSQRELHGRVSNSIILPPSLGMASQQILGKHLSEDFDKLASDDEETRKHINIIRKVGEFSSKSLPPVPPGSGSSVPLPAGPPPLSSRPTSTYSNSSGYHPTEDNRIFSHPSQRHAAQHQHQSPPQQYYHQNGTDASPPPPPLAPEVLALVSATHKTIATILVKLEAYRQALEVSENPKECQLLTVQIKGLMECLKACRETL</sequence>
<feature type="compositionally biased region" description="Low complexity" evidence="1">
    <location>
        <begin position="646"/>
        <end position="656"/>
    </location>
</feature>
<feature type="compositionally biased region" description="Low complexity" evidence="1">
    <location>
        <begin position="678"/>
        <end position="690"/>
    </location>
</feature>
<feature type="region of interest" description="Disordered" evidence="1">
    <location>
        <begin position="282"/>
        <end position="377"/>
    </location>
</feature>
<accession>A0A086TM06</accession>
<evidence type="ECO:0000313" key="2">
    <source>
        <dbReference type="EMBL" id="KFH62983.1"/>
    </source>
</evidence>
<dbReference type="Proteomes" id="UP000243308">
    <property type="component" value="Unassembled WGS sequence"/>
</dbReference>
<feature type="compositionally biased region" description="Low complexity" evidence="1">
    <location>
        <begin position="155"/>
        <end position="169"/>
    </location>
</feature>
<feature type="compositionally biased region" description="Acidic residues" evidence="1">
    <location>
        <begin position="333"/>
        <end position="353"/>
    </location>
</feature>
<feature type="compositionally biased region" description="Pro residues" evidence="1">
    <location>
        <begin position="485"/>
        <end position="505"/>
    </location>
</feature>
<feature type="compositionally biased region" description="Pro residues" evidence="1">
    <location>
        <begin position="521"/>
        <end position="535"/>
    </location>
</feature>
<feature type="compositionally biased region" description="Basic and acidic residues" evidence="1">
    <location>
        <begin position="444"/>
        <end position="462"/>
    </location>
</feature>
<keyword evidence="3" id="KW-1185">Reference proteome</keyword>
<dbReference type="InterPro" id="IPR051888">
    <property type="entry name" value="UPF0148_domain"/>
</dbReference>
<dbReference type="InterPro" id="IPR009563">
    <property type="entry name" value="SSSCA1"/>
</dbReference>
<dbReference type="OrthoDB" id="28939at2759"/>
<proteinExistence type="predicted"/>
<feature type="compositionally biased region" description="Low complexity" evidence="1">
    <location>
        <begin position="620"/>
        <end position="637"/>
    </location>
</feature>
<dbReference type="EMBL" id="KN042429">
    <property type="protein sequence ID" value="KFH62983.1"/>
    <property type="molecule type" value="Genomic_DNA"/>
</dbReference>
<evidence type="ECO:0000313" key="3">
    <source>
        <dbReference type="Proteomes" id="UP000243308"/>
    </source>
</evidence>
<protein>
    <submittedName>
        <fullName evidence="2">Uncharacterized protein</fullName>
    </submittedName>
</protein>
<feature type="compositionally biased region" description="Pro residues" evidence="1">
    <location>
        <begin position="170"/>
        <end position="195"/>
    </location>
</feature>
<feature type="compositionally biased region" description="Pro residues" evidence="1">
    <location>
        <begin position="216"/>
        <end position="225"/>
    </location>
</feature>